<evidence type="ECO:0000313" key="2">
    <source>
        <dbReference type="Proteomes" id="UP000702425"/>
    </source>
</evidence>
<dbReference type="EMBL" id="SRRZ01000010">
    <property type="protein sequence ID" value="NQE33113.1"/>
    <property type="molecule type" value="Genomic_DNA"/>
</dbReference>
<reference evidence="1 2" key="1">
    <citation type="journal article" date="2020" name="Sci. Rep.">
        <title>A novel cyanobacterial geosmin producer, revising GeoA distribution and dispersion patterns in Bacteria.</title>
        <authorList>
            <person name="Churro C."/>
            <person name="Semedo-Aguiar A.P."/>
            <person name="Silva A.D."/>
            <person name="Pereira-Leal J.B."/>
            <person name="Leite R.B."/>
        </authorList>
    </citation>
    <scope>NUCLEOTIDE SEQUENCE [LARGE SCALE GENOMIC DNA]</scope>
    <source>
        <strain evidence="1 2">IPMA8</strain>
    </source>
</reference>
<name>A0ABX2CSL5_9CYAN</name>
<comment type="caution">
    <text evidence="1">The sequence shown here is derived from an EMBL/GenBank/DDBJ whole genome shotgun (WGS) entry which is preliminary data.</text>
</comment>
<accession>A0ABX2CSL5</accession>
<organism evidence="1 2">
    <name type="scientific">Microcoleus asticus IPMA8</name>
    <dbReference type="NCBI Taxonomy" id="2563858"/>
    <lineage>
        <taxon>Bacteria</taxon>
        <taxon>Bacillati</taxon>
        <taxon>Cyanobacteriota</taxon>
        <taxon>Cyanophyceae</taxon>
        <taxon>Oscillatoriophycideae</taxon>
        <taxon>Oscillatoriales</taxon>
        <taxon>Microcoleaceae</taxon>
        <taxon>Microcoleus</taxon>
        <taxon>Microcoleus asticus</taxon>
    </lineage>
</organism>
<dbReference type="Proteomes" id="UP000702425">
    <property type="component" value="Unassembled WGS sequence"/>
</dbReference>
<protein>
    <submittedName>
        <fullName evidence="1">Uncharacterized protein</fullName>
    </submittedName>
</protein>
<evidence type="ECO:0000313" key="1">
    <source>
        <dbReference type="EMBL" id="NQE33113.1"/>
    </source>
</evidence>
<keyword evidence="2" id="KW-1185">Reference proteome</keyword>
<sequence>MRRLSAGMPGKTVKLDLREPMVIAFNPYKLMEMSFSEGNKAPEKQNTHRYFREQARALTIFQMYVFPNFR</sequence>
<proteinExistence type="predicted"/>
<gene>
    <name evidence="1" type="ORF">E5S67_00830</name>
</gene>